<accession>A0A9N9K1J5</accession>
<protein>
    <submittedName>
        <fullName evidence="1">2876_t:CDS:1</fullName>
    </submittedName>
</protein>
<organism evidence="1 2">
    <name type="scientific">Cetraspora pellucida</name>
    <dbReference type="NCBI Taxonomy" id="1433469"/>
    <lineage>
        <taxon>Eukaryota</taxon>
        <taxon>Fungi</taxon>
        <taxon>Fungi incertae sedis</taxon>
        <taxon>Mucoromycota</taxon>
        <taxon>Glomeromycotina</taxon>
        <taxon>Glomeromycetes</taxon>
        <taxon>Diversisporales</taxon>
        <taxon>Gigasporaceae</taxon>
        <taxon>Cetraspora</taxon>
    </lineage>
</organism>
<dbReference type="Proteomes" id="UP000789759">
    <property type="component" value="Unassembled WGS sequence"/>
</dbReference>
<dbReference type="OrthoDB" id="2360580at2759"/>
<dbReference type="AlphaFoldDB" id="A0A9N9K1J5"/>
<dbReference type="EMBL" id="CAJVQA010034594">
    <property type="protein sequence ID" value="CAG8805991.1"/>
    <property type="molecule type" value="Genomic_DNA"/>
</dbReference>
<name>A0A9N9K1J5_9GLOM</name>
<proteinExistence type="predicted"/>
<keyword evidence="2" id="KW-1185">Reference proteome</keyword>
<evidence type="ECO:0000313" key="2">
    <source>
        <dbReference type="Proteomes" id="UP000789759"/>
    </source>
</evidence>
<sequence length="121" mass="13860">MTLIAITTNASVTQNILNISLLEPSVNNSNHNQEYLLISQATNESLANFSKVASNNKTNYCWTSFETRILIEEVSKNQYALQQIRDPREKEHIWDKIISNIQDSTSSLILKEQSKISFQQK</sequence>
<comment type="caution">
    <text evidence="1">The sequence shown here is derived from an EMBL/GenBank/DDBJ whole genome shotgun (WGS) entry which is preliminary data.</text>
</comment>
<reference evidence="1" key="1">
    <citation type="submission" date="2021-06" db="EMBL/GenBank/DDBJ databases">
        <authorList>
            <person name="Kallberg Y."/>
            <person name="Tangrot J."/>
            <person name="Rosling A."/>
        </authorList>
    </citation>
    <scope>NUCLEOTIDE SEQUENCE</scope>
    <source>
        <strain evidence="1">FL966</strain>
    </source>
</reference>
<evidence type="ECO:0000313" key="1">
    <source>
        <dbReference type="EMBL" id="CAG8805991.1"/>
    </source>
</evidence>
<gene>
    <name evidence="1" type="ORF">CPELLU_LOCUS18157</name>
</gene>